<feature type="compositionally biased region" description="Basic and acidic residues" evidence="6">
    <location>
        <begin position="1"/>
        <end position="16"/>
    </location>
</feature>
<dbReference type="Gene3D" id="1.10.10.60">
    <property type="entry name" value="Homeodomain-like"/>
    <property type="match status" value="2"/>
</dbReference>
<dbReference type="InterPro" id="IPR003313">
    <property type="entry name" value="AraC-bd"/>
</dbReference>
<dbReference type="Pfam" id="PF12833">
    <property type="entry name" value="HTH_18"/>
    <property type="match status" value="1"/>
</dbReference>
<keyword evidence="3" id="KW-0238">DNA-binding</keyword>
<dbReference type="Gene3D" id="2.60.120.10">
    <property type="entry name" value="Jelly Rolls"/>
    <property type="match status" value="1"/>
</dbReference>
<keyword evidence="4" id="KW-0010">Activator</keyword>
<dbReference type="AlphaFoldDB" id="A0A2N9L342"/>
<dbReference type="SUPFAM" id="SSF46689">
    <property type="entry name" value="Homeodomain-like"/>
    <property type="match status" value="2"/>
</dbReference>
<protein>
    <recommendedName>
        <fullName evidence="7">HTH araC/xylS-type domain-containing protein</fullName>
    </recommendedName>
</protein>
<dbReference type="InterPro" id="IPR050204">
    <property type="entry name" value="AraC_XylS_family_regulators"/>
</dbReference>
<dbReference type="InterPro" id="IPR020449">
    <property type="entry name" value="Tscrpt_reg_AraC-type_HTH"/>
</dbReference>
<keyword evidence="1" id="KW-0963">Cytoplasm</keyword>
<dbReference type="PRINTS" id="PR00032">
    <property type="entry name" value="HTHARAC"/>
</dbReference>
<name>A0A2N9L342_9BACT</name>
<evidence type="ECO:0000256" key="1">
    <source>
        <dbReference type="ARBA" id="ARBA00022490"/>
    </source>
</evidence>
<feature type="domain" description="HTH araC/xylS-type" evidence="7">
    <location>
        <begin position="242"/>
        <end position="340"/>
    </location>
</feature>
<gene>
    <name evidence="8" type="ORF">SBA5_110030</name>
</gene>
<dbReference type="GO" id="GO:0003700">
    <property type="term" value="F:DNA-binding transcription factor activity"/>
    <property type="evidence" value="ECO:0007669"/>
    <property type="project" value="InterPro"/>
</dbReference>
<keyword evidence="2" id="KW-0805">Transcription regulation</keyword>
<evidence type="ECO:0000259" key="7">
    <source>
        <dbReference type="PROSITE" id="PS01124"/>
    </source>
</evidence>
<organism evidence="8 9">
    <name type="scientific">Candidatus Sulfuritelmatomonas gaucii</name>
    <dbReference type="NCBI Taxonomy" id="2043161"/>
    <lineage>
        <taxon>Bacteria</taxon>
        <taxon>Pseudomonadati</taxon>
        <taxon>Acidobacteriota</taxon>
        <taxon>Terriglobia</taxon>
        <taxon>Terriglobales</taxon>
        <taxon>Acidobacteriaceae</taxon>
        <taxon>Candidatus Sulfuritelmatomonas</taxon>
    </lineage>
</organism>
<evidence type="ECO:0000256" key="4">
    <source>
        <dbReference type="ARBA" id="ARBA00023159"/>
    </source>
</evidence>
<dbReference type="PANTHER" id="PTHR46796:SF13">
    <property type="entry name" value="HTH-TYPE TRANSCRIPTIONAL ACTIVATOR RHAS"/>
    <property type="match status" value="1"/>
</dbReference>
<dbReference type="InterPro" id="IPR018060">
    <property type="entry name" value="HTH_AraC"/>
</dbReference>
<evidence type="ECO:0000256" key="6">
    <source>
        <dbReference type="SAM" id="MobiDB-lite"/>
    </source>
</evidence>
<dbReference type="InterPro" id="IPR009057">
    <property type="entry name" value="Homeodomain-like_sf"/>
</dbReference>
<dbReference type="InterPro" id="IPR014710">
    <property type="entry name" value="RmlC-like_jellyroll"/>
</dbReference>
<dbReference type="Pfam" id="PF02311">
    <property type="entry name" value="AraC_binding"/>
    <property type="match status" value="1"/>
</dbReference>
<reference evidence="9" key="1">
    <citation type="submission" date="2018-02" db="EMBL/GenBank/DDBJ databases">
        <authorList>
            <person name="Hausmann B."/>
        </authorList>
    </citation>
    <scope>NUCLEOTIDE SEQUENCE [LARGE SCALE GENOMIC DNA]</scope>
    <source>
        <strain evidence="9">Peat soil MAG SbA5</strain>
    </source>
</reference>
<dbReference type="SUPFAM" id="SSF51215">
    <property type="entry name" value="Regulatory protein AraC"/>
    <property type="match status" value="1"/>
</dbReference>
<evidence type="ECO:0000256" key="3">
    <source>
        <dbReference type="ARBA" id="ARBA00023125"/>
    </source>
</evidence>
<dbReference type="PANTHER" id="PTHR46796">
    <property type="entry name" value="HTH-TYPE TRANSCRIPTIONAL ACTIVATOR RHAS-RELATED"/>
    <property type="match status" value="1"/>
</dbReference>
<dbReference type="OrthoDB" id="107004at2"/>
<proteinExistence type="predicted"/>
<dbReference type="PROSITE" id="PS01124">
    <property type="entry name" value="HTH_ARAC_FAMILY_2"/>
    <property type="match status" value="1"/>
</dbReference>
<dbReference type="EMBL" id="OKRB01000013">
    <property type="protein sequence ID" value="SPE17670.1"/>
    <property type="molecule type" value="Genomic_DNA"/>
</dbReference>
<dbReference type="Proteomes" id="UP000239735">
    <property type="component" value="Unassembled WGS sequence"/>
</dbReference>
<accession>A0A2N9L342</accession>
<evidence type="ECO:0000313" key="8">
    <source>
        <dbReference type="EMBL" id="SPE17670.1"/>
    </source>
</evidence>
<dbReference type="GO" id="GO:0043565">
    <property type="term" value="F:sequence-specific DNA binding"/>
    <property type="evidence" value="ECO:0007669"/>
    <property type="project" value="InterPro"/>
</dbReference>
<evidence type="ECO:0000256" key="2">
    <source>
        <dbReference type="ARBA" id="ARBA00023015"/>
    </source>
</evidence>
<feature type="region of interest" description="Disordered" evidence="6">
    <location>
        <begin position="1"/>
        <end position="20"/>
    </location>
</feature>
<sequence>MARSKKSSESNTDLKNRKVSNWLRLLPGSSRESPRVQTPRKPLKDTFSLVEPQINAEGVHIWPFSKSCPVDVLFMTTHDRQRVRMNRHGYFEILYLCSGYGVCHIQDRLLPFHEGDLAVIGSTLYHRIECQSESPLTIAALFFEPEFICCDGADDSAGYLTPFLLQDAEFPHIVPAKAGIPRQVLDLMLSIQAELPASTPRARLAVKTYLKMVLMLLVNQYAAYAGTIETFRRQERALDRLRPLFRFIGDNLGSSVQVRQAARMCGMSESYFMNFFKQVTGLSFVAYLNHFRIEQAQRLLAQSDESMVSISQQVGFCDQSYFGTVFRKIAGMTPAAYRRRVRSQPGAIQGRASHIRPVIDGASHTSSASASAGLQR</sequence>
<dbReference type="InterPro" id="IPR037923">
    <property type="entry name" value="HTH-like"/>
</dbReference>
<dbReference type="SMART" id="SM00342">
    <property type="entry name" value="HTH_ARAC"/>
    <property type="match status" value="1"/>
</dbReference>
<evidence type="ECO:0000313" key="9">
    <source>
        <dbReference type="Proteomes" id="UP000239735"/>
    </source>
</evidence>
<keyword evidence="5" id="KW-0804">Transcription</keyword>
<evidence type="ECO:0000256" key="5">
    <source>
        <dbReference type="ARBA" id="ARBA00023163"/>
    </source>
</evidence>
<dbReference type="PROSITE" id="PS00041">
    <property type="entry name" value="HTH_ARAC_FAMILY_1"/>
    <property type="match status" value="1"/>
</dbReference>
<dbReference type="InterPro" id="IPR018062">
    <property type="entry name" value="HTH_AraC-typ_CS"/>
</dbReference>